<gene>
    <name evidence="6" type="ORF">WS90_36825</name>
</gene>
<dbReference type="GO" id="GO:0015105">
    <property type="term" value="F:arsenite transmembrane transporter activity"/>
    <property type="evidence" value="ECO:0007669"/>
    <property type="project" value="InterPro"/>
</dbReference>
<accession>A0A103ZZY5</accession>
<comment type="subcellular location">
    <subcellularLocation>
        <location evidence="1">Cell membrane</location>
        <topology evidence="1">Multi-pass membrane protein</topology>
    </subcellularLocation>
</comment>
<reference evidence="6 7" key="1">
    <citation type="submission" date="2015-11" db="EMBL/GenBank/DDBJ databases">
        <title>Expanding the genomic diversity of Burkholderia species for the development of highly accurate diagnostics.</title>
        <authorList>
            <person name="Sahl J."/>
            <person name="Keim P."/>
            <person name="Wagner D."/>
        </authorList>
    </citation>
    <scope>NUCLEOTIDE SEQUENCE [LARGE SCALE GENOMIC DNA]</scope>
    <source>
        <strain evidence="6 7">MSMB1302</strain>
    </source>
</reference>
<keyword evidence="3" id="KW-0812">Transmembrane</keyword>
<evidence type="ECO:0000256" key="1">
    <source>
        <dbReference type="ARBA" id="ARBA00004651"/>
    </source>
</evidence>
<organism evidence="6 7">
    <name type="scientific">Burkholderia cepacia</name>
    <name type="common">Pseudomonas cepacia</name>
    <dbReference type="NCBI Taxonomy" id="292"/>
    <lineage>
        <taxon>Bacteria</taxon>
        <taxon>Pseudomonadati</taxon>
        <taxon>Pseudomonadota</taxon>
        <taxon>Betaproteobacteria</taxon>
        <taxon>Burkholderiales</taxon>
        <taxon>Burkholderiaceae</taxon>
        <taxon>Burkholderia</taxon>
        <taxon>Burkholderia cepacia complex</taxon>
    </lineage>
</organism>
<evidence type="ECO:0000313" key="6">
    <source>
        <dbReference type="EMBL" id="KVK89183.1"/>
    </source>
</evidence>
<dbReference type="InterPro" id="IPR000802">
    <property type="entry name" value="Arsenical_pump_ArsB"/>
</dbReference>
<evidence type="ECO:0000313" key="7">
    <source>
        <dbReference type="Proteomes" id="UP000069001"/>
    </source>
</evidence>
<dbReference type="Proteomes" id="UP000069001">
    <property type="component" value="Unassembled WGS sequence"/>
</dbReference>
<comment type="caution">
    <text evidence="6">The sequence shown here is derived from an EMBL/GenBank/DDBJ whole genome shotgun (WGS) entry which is preliminary data.</text>
</comment>
<dbReference type="GO" id="GO:0005886">
    <property type="term" value="C:plasma membrane"/>
    <property type="evidence" value="ECO:0007669"/>
    <property type="project" value="UniProtKB-SubCell"/>
</dbReference>
<keyword evidence="4" id="KW-1133">Transmembrane helix</keyword>
<evidence type="ECO:0000256" key="3">
    <source>
        <dbReference type="ARBA" id="ARBA00022692"/>
    </source>
</evidence>
<evidence type="ECO:0000256" key="2">
    <source>
        <dbReference type="ARBA" id="ARBA00022475"/>
    </source>
</evidence>
<dbReference type="Pfam" id="PF02040">
    <property type="entry name" value="ArsB"/>
    <property type="match status" value="1"/>
</dbReference>
<keyword evidence="5" id="KW-0472">Membrane</keyword>
<evidence type="ECO:0000256" key="5">
    <source>
        <dbReference type="ARBA" id="ARBA00023136"/>
    </source>
</evidence>
<dbReference type="EMBL" id="LOYH01000007">
    <property type="protein sequence ID" value="KVK89183.1"/>
    <property type="molecule type" value="Genomic_DNA"/>
</dbReference>
<evidence type="ECO:0000256" key="4">
    <source>
        <dbReference type="ARBA" id="ARBA00022989"/>
    </source>
</evidence>
<proteinExistence type="predicted"/>
<name>A0A103ZZY5_BURCE</name>
<keyword evidence="2" id="KW-1003">Cell membrane</keyword>
<protein>
    <submittedName>
        <fullName evidence="6">Uncharacterized protein</fullName>
    </submittedName>
</protein>
<dbReference type="AlphaFoldDB" id="A0A103ZZY5"/>
<sequence>MSCPIRQAGGAITAAAVMTVSAFDLPLGLPTTAGVAIALASNLVNNLSAGLIASSTVDAARSTQAVIDASLIGVDLGPNPSVTGSLATILWLAAIRREG</sequence>